<comment type="cofactor">
    <cofactor evidence="7">
        <name>Mg(2+)</name>
        <dbReference type="ChEBI" id="CHEBI:18420"/>
    </cofactor>
</comment>
<gene>
    <name evidence="8" type="ORF">WICPIJ_008439</name>
</gene>
<evidence type="ECO:0000313" key="8">
    <source>
        <dbReference type="EMBL" id="KAH3680026.1"/>
    </source>
</evidence>
<dbReference type="Pfam" id="PF01812">
    <property type="entry name" value="5-FTHF_cyc-lig"/>
    <property type="match status" value="1"/>
</dbReference>
<protein>
    <recommendedName>
        <fullName evidence="5 7">5-formyltetrahydrofolate cyclo-ligase</fullName>
        <ecNumber evidence="5 7">6.3.3.2</ecNumber>
    </recommendedName>
</protein>
<dbReference type="GO" id="GO:0046872">
    <property type="term" value="F:metal ion binding"/>
    <property type="evidence" value="ECO:0007669"/>
    <property type="project" value="UniProtKB-KW"/>
</dbReference>
<dbReference type="OrthoDB" id="2015992at2759"/>
<dbReference type="SUPFAM" id="SSF100950">
    <property type="entry name" value="NagB/RpiA/CoA transferase-like"/>
    <property type="match status" value="1"/>
</dbReference>
<comment type="similarity">
    <text evidence="1 7">Belongs to the 5-formyltetrahydrofolate cyclo-ligase family.</text>
</comment>
<dbReference type="PANTHER" id="PTHR23407:SF1">
    <property type="entry name" value="5-FORMYLTETRAHYDROFOLATE CYCLO-LIGASE"/>
    <property type="match status" value="1"/>
</dbReference>
<proteinExistence type="inferred from homology"/>
<feature type="binding site" evidence="6">
    <location>
        <begin position="10"/>
        <end position="14"/>
    </location>
    <ligand>
        <name>ATP</name>
        <dbReference type="ChEBI" id="CHEBI:30616"/>
    </ligand>
</feature>
<feature type="binding site" evidence="6">
    <location>
        <position position="56"/>
    </location>
    <ligand>
        <name>substrate</name>
    </ligand>
</feature>
<dbReference type="EMBL" id="JAEUBG010004810">
    <property type="protein sequence ID" value="KAH3680026.1"/>
    <property type="molecule type" value="Genomic_DNA"/>
</dbReference>
<feature type="binding site" evidence="6">
    <location>
        <position position="62"/>
    </location>
    <ligand>
        <name>substrate</name>
    </ligand>
</feature>
<accession>A0A9P8TIG2</accession>
<sequence>MSTQTIKQAKTQLRRKIASKLTSLTQKELERQSNNVYVKLIQTPNFQTAKKVALYMSMPTSEVQTLQFIKVCFEMGKQVYLPHCHRIKDASLKRYDAQRAMLIFYEMPDFQSVLDLKPQGQYQLLEPTSGNSLLEPEKSGNTSEKLDLLVLPGVAFTSDRYRMGHGAGFYDDFIQRHVSTFGEKPHSMIGVGLKEQLVDVIPLESHDERLDAVIVDDMIFDDKL</sequence>
<evidence type="ECO:0000256" key="5">
    <source>
        <dbReference type="ARBA" id="ARBA00038966"/>
    </source>
</evidence>
<dbReference type="NCBIfam" id="TIGR02727">
    <property type="entry name" value="MTHFS_bact"/>
    <property type="match status" value="1"/>
</dbReference>
<dbReference type="InterPro" id="IPR002698">
    <property type="entry name" value="FTHF_cligase"/>
</dbReference>
<evidence type="ECO:0000256" key="1">
    <source>
        <dbReference type="ARBA" id="ARBA00010638"/>
    </source>
</evidence>
<dbReference type="InterPro" id="IPR024185">
    <property type="entry name" value="FTHF_cligase-like_sf"/>
</dbReference>
<evidence type="ECO:0000256" key="4">
    <source>
        <dbReference type="ARBA" id="ARBA00036539"/>
    </source>
</evidence>
<dbReference type="PIRSF" id="PIRSF006806">
    <property type="entry name" value="FTHF_cligase"/>
    <property type="match status" value="1"/>
</dbReference>
<keyword evidence="7" id="KW-0460">Magnesium</keyword>
<keyword evidence="3 6" id="KW-0067">ATP-binding</keyword>
<dbReference type="GO" id="GO:0009396">
    <property type="term" value="P:folic acid-containing compound biosynthetic process"/>
    <property type="evidence" value="ECO:0007669"/>
    <property type="project" value="TreeGrafter"/>
</dbReference>
<name>A0A9P8TIG2_WICPI</name>
<dbReference type="PANTHER" id="PTHR23407">
    <property type="entry name" value="ATPASE INHIBITOR/5-FORMYLTETRAHYDROFOLATE CYCLO-LIGASE"/>
    <property type="match status" value="1"/>
</dbReference>
<evidence type="ECO:0000256" key="2">
    <source>
        <dbReference type="ARBA" id="ARBA00022741"/>
    </source>
</evidence>
<feature type="binding site" evidence="6">
    <location>
        <begin position="162"/>
        <end position="170"/>
    </location>
    <ligand>
        <name>ATP</name>
        <dbReference type="ChEBI" id="CHEBI:30616"/>
    </ligand>
</feature>
<dbReference type="AlphaFoldDB" id="A0A9P8TIG2"/>
<evidence type="ECO:0000313" key="9">
    <source>
        <dbReference type="Proteomes" id="UP000774326"/>
    </source>
</evidence>
<evidence type="ECO:0000256" key="3">
    <source>
        <dbReference type="ARBA" id="ARBA00022840"/>
    </source>
</evidence>
<dbReference type="Gene3D" id="3.40.50.10420">
    <property type="entry name" value="NagB/RpiA/CoA transferase-like"/>
    <property type="match status" value="1"/>
</dbReference>
<organism evidence="8 9">
    <name type="scientific">Wickerhamomyces pijperi</name>
    <name type="common">Yeast</name>
    <name type="synonym">Pichia pijperi</name>
    <dbReference type="NCBI Taxonomy" id="599730"/>
    <lineage>
        <taxon>Eukaryota</taxon>
        <taxon>Fungi</taxon>
        <taxon>Dikarya</taxon>
        <taxon>Ascomycota</taxon>
        <taxon>Saccharomycotina</taxon>
        <taxon>Saccharomycetes</taxon>
        <taxon>Phaffomycetales</taxon>
        <taxon>Wickerhamomycetaceae</taxon>
        <taxon>Wickerhamomyces</taxon>
    </lineage>
</organism>
<keyword evidence="9" id="KW-1185">Reference proteome</keyword>
<keyword evidence="7" id="KW-0479">Metal-binding</keyword>
<dbReference type="GO" id="GO:0005524">
    <property type="term" value="F:ATP binding"/>
    <property type="evidence" value="ECO:0007669"/>
    <property type="project" value="UniProtKB-KW"/>
</dbReference>
<dbReference type="EC" id="6.3.3.2" evidence="5 7"/>
<dbReference type="GO" id="GO:0005739">
    <property type="term" value="C:mitochondrion"/>
    <property type="evidence" value="ECO:0007669"/>
    <property type="project" value="TreeGrafter"/>
</dbReference>
<evidence type="ECO:0000256" key="6">
    <source>
        <dbReference type="PIRSR" id="PIRSR006806-1"/>
    </source>
</evidence>
<keyword evidence="2 6" id="KW-0547">Nucleotide-binding</keyword>
<dbReference type="GO" id="GO:0035999">
    <property type="term" value="P:tetrahydrofolate interconversion"/>
    <property type="evidence" value="ECO:0007669"/>
    <property type="project" value="TreeGrafter"/>
</dbReference>
<reference evidence="8" key="2">
    <citation type="submission" date="2021-01" db="EMBL/GenBank/DDBJ databases">
        <authorList>
            <person name="Schikora-Tamarit M.A."/>
        </authorList>
    </citation>
    <scope>NUCLEOTIDE SEQUENCE</scope>
    <source>
        <strain evidence="8">CBS2887</strain>
    </source>
</reference>
<comment type="caution">
    <text evidence="8">The sequence shown here is derived from an EMBL/GenBank/DDBJ whole genome shotgun (WGS) entry which is preliminary data.</text>
</comment>
<dbReference type="GO" id="GO:0030272">
    <property type="term" value="F:5-formyltetrahydrofolate cyclo-ligase activity"/>
    <property type="evidence" value="ECO:0007669"/>
    <property type="project" value="UniProtKB-EC"/>
</dbReference>
<reference evidence="8" key="1">
    <citation type="journal article" date="2021" name="Open Biol.">
        <title>Shared evolutionary footprints suggest mitochondrial oxidative damage underlies multiple complex I losses in fungi.</title>
        <authorList>
            <person name="Schikora-Tamarit M.A."/>
            <person name="Marcet-Houben M."/>
            <person name="Nosek J."/>
            <person name="Gabaldon T."/>
        </authorList>
    </citation>
    <scope>NUCLEOTIDE SEQUENCE</scope>
    <source>
        <strain evidence="8">CBS2887</strain>
    </source>
</reference>
<dbReference type="Proteomes" id="UP000774326">
    <property type="component" value="Unassembled WGS sequence"/>
</dbReference>
<dbReference type="InterPro" id="IPR037171">
    <property type="entry name" value="NagB/RpiA_transferase-like"/>
</dbReference>
<evidence type="ECO:0000256" key="7">
    <source>
        <dbReference type="RuleBase" id="RU361279"/>
    </source>
</evidence>
<comment type="catalytic activity">
    <reaction evidence="4 7">
        <text>(6S)-5-formyl-5,6,7,8-tetrahydrofolate + ATP = (6R)-5,10-methenyltetrahydrofolate + ADP + phosphate</text>
        <dbReference type="Rhea" id="RHEA:10488"/>
        <dbReference type="ChEBI" id="CHEBI:30616"/>
        <dbReference type="ChEBI" id="CHEBI:43474"/>
        <dbReference type="ChEBI" id="CHEBI:57455"/>
        <dbReference type="ChEBI" id="CHEBI:57457"/>
        <dbReference type="ChEBI" id="CHEBI:456216"/>
        <dbReference type="EC" id="6.3.3.2"/>
    </reaction>
</comment>